<evidence type="ECO:0000313" key="2">
    <source>
        <dbReference type="Proteomes" id="UP000301737"/>
    </source>
</evidence>
<dbReference type="OrthoDB" id="4066250at2759"/>
<dbReference type="Proteomes" id="UP000301737">
    <property type="component" value="Unassembled WGS sequence"/>
</dbReference>
<sequence>MFNGFKRNRGSLSAKQATIAYTSSQDAYPSDVEVDCQSIDSFGDIRVLNNPGVEPTTNTDVAISDTLASVNEGGFNVNEEITSDELAILSTASSSASVSSLDQMAPEVCPVRSGNSQKIEEWCTKNERAGETVFPGDLTWRQDVGDNFTHPFVNGLSKNQISTVRRISEELLPLLRQTRQNVRKNGSKFPHRYKDIPSVFYMRPSPSHELHRCSQDNNAFANKSWLGWAMVPRFTESNIGSY</sequence>
<organism evidence="1 2">
    <name type="scientific">Zygosaccharomyces mellis</name>
    <dbReference type="NCBI Taxonomy" id="42258"/>
    <lineage>
        <taxon>Eukaryota</taxon>
        <taxon>Fungi</taxon>
        <taxon>Dikarya</taxon>
        <taxon>Ascomycota</taxon>
        <taxon>Saccharomycotina</taxon>
        <taxon>Saccharomycetes</taxon>
        <taxon>Saccharomycetales</taxon>
        <taxon>Saccharomycetaceae</taxon>
        <taxon>Zygosaccharomyces</taxon>
    </lineage>
</organism>
<keyword evidence="2" id="KW-1185">Reference proteome</keyword>
<dbReference type="AlphaFoldDB" id="A0A4C2E7Q2"/>
<protein>
    <submittedName>
        <fullName evidence="1">Uncharacterized protein</fullName>
    </submittedName>
</protein>
<gene>
    <name evidence="1" type="ORF">ZYGM_004714</name>
</gene>
<dbReference type="EMBL" id="BIMX01000003">
    <property type="protein sequence ID" value="GCE98058.1"/>
    <property type="molecule type" value="Genomic_DNA"/>
</dbReference>
<name>A0A4C2E7Q2_9SACH</name>
<reference evidence="1 2" key="1">
    <citation type="submission" date="2019-01" db="EMBL/GenBank/DDBJ databases">
        <title>Draft Genome Sequencing of Zygosaccharomyces mellis Ca-7.</title>
        <authorList>
            <person name="Shiwa Y."/>
            <person name="Kanesaki Y."/>
            <person name="Ishige T."/>
            <person name="Mura K."/>
            <person name="Hori T."/>
            <person name="Tamura T."/>
        </authorList>
    </citation>
    <scope>NUCLEOTIDE SEQUENCE [LARGE SCALE GENOMIC DNA]</scope>
    <source>
        <strain evidence="1 2">Ca-7</strain>
    </source>
</reference>
<accession>A0A4C2E7Q2</accession>
<evidence type="ECO:0000313" key="1">
    <source>
        <dbReference type="EMBL" id="GCE98058.1"/>
    </source>
</evidence>
<comment type="caution">
    <text evidence="1">The sequence shown here is derived from an EMBL/GenBank/DDBJ whole genome shotgun (WGS) entry which is preliminary data.</text>
</comment>
<proteinExistence type="predicted"/>